<dbReference type="GO" id="GO:0030148">
    <property type="term" value="P:sphingolipid biosynthetic process"/>
    <property type="evidence" value="ECO:0007669"/>
    <property type="project" value="TreeGrafter"/>
</dbReference>
<dbReference type="GO" id="GO:0005789">
    <property type="term" value="C:endoplasmic reticulum membrane"/>
    <property type="evidence" value="ECO:0007669"/>
    <property type="project" value="TreeGrafter"/>
</dbReference>
<feature type="transmembrane region" description="Helical" evidence="12">
    <location>
        <begin position="50"/>
        <end position="70"/>
    </location>
</feature>
<evidence type="ECO:0000256" key="8">
    <source>
        <dbReference type="ARBA" id="ARBA00023098"/>
    </source>
</evidence>
<gene>
    <name evidence="14" type="ORF">AOQ84DRAFT_327870</name>
</gene>
<evidence type="ECO:0000256" key="1">
    <source>
        <dbReference type="ARBA" id="ARBA00004141"/>
    </source>
</evidence>
<feature type="transmembrane region" description="Helical" evidence="12">
    <location>
        <begin position="133"/>
        <end position="155"/>
    </location>
</feature>
<evidence type="ECO:0000256" key="10">
    <source>
        <dbReference type="ARBA" id="ARBA00023160"/>
    </source>
</evidence>
<dbReference type="PANTHER" id="PTHR11157">
    <property type="entry name" value="FATTY ACID ACYL TRANSFERASE-RELATED"/>
    <property type="match status" value="1"/>
</dbReference>
<dbReference type="GO" id="GO:0019367">
    <property type="term" value="P:fatty acid elongation, saturated fatty acid"/>
    <property type="evidence" value="ECO:0007669"/>
    <property type="project" value="TreeGrafter"/>
</dbReference>
<feature type="transmembrane region" description="Helical" evidence="12">
    <location>
        <begin position="217"/>
        <end position="241"/>
    </location>
</feature>
<dbReference type="PROSITE" id="PS01188">
    <property type="entry name" value="ELO"/>
    <property type="match status" value="1"/>
</dbReference>
<evidence type="ECO:0000313" key="15">
    <source>
        <dbReference type="Proteomes" id="UP000250140"/>
    </source>
</evidence>
<evidence type="ECO:0000256" key="3">
    <source>
        <dbReference type="ARBA" id="ARBA00022516"/>
    </source>
</evidence>
<dbReference type="InterPro" id="IPR030457">
    <property type="entry name" value="ELO_CS"/>
</dbReference>
<proteinExistence type="inferred from homology"/>
<dbReference type="PANTHER" id="PTHR11157:SF134">
    <property type="entry name" value="ELONGATION OF FATTY ACIDS PROTEIN 1-RELATED"/>
    <property type="match status" value="1"/>
</dbReference>
<evidence type="ECO:0000256" key="4">
    <source>
        <dbReference type="ARBA" id="ARBA00022679"/>
    </source>
</evidence>
<reference evidence="14 15" key="1">
    <citation type="journal article" date="2016" name="Nat. Commun.">
        <title>Ectomycorrhizal ecology is imprinted in the genome of the dominant symbiotic fungus Cenococcum geophilum.</title>
        <authorList>
            <consortium name="DOE Joint Genome Institute"/>
            <person name="Peter M."/>
            <person name="Kohler A."/>
            <person name="Ohm R.A."/>
            <person name="Kuo A."/>
            <person name="Krutzmann J."/>
            <person name="Morin E."/>
            <person name="Arend M."/>
            <person name="Barry K.W."/>
            <person name="Binder M."/>
            <person name="Choi C."/>
            <person name="Clum A."/>
            <person name="Copeland A."/>
            <person name="Grisel N."/>
            <person name="Haridas S."/>
            <person name="Kipfer T."/>
            <person name="LaButti K."/>
            <person name="Lindquist E."/>
            <person name="Lipzen A."/>
            <person name="Maire R."/>
            <person name="Meier B."/>
            <person name="Mihaltcheva S."/>
            <person name="Molinier V."/>
            <person name="Murat C."/>
            <person name="Poggeler S."/>
            <person name="Quandt C.A."/>
            <person name="Sperisen C."/>
            <person name="Tritt A."/>
            <person name="Tisserant E."/>
            <person name="Crous P.W."/>
            <person name="Henrissat B."/>
            <person name="Nehls U."/>
            <person name="Egli S."/>
            <person name="Spatafora J.W."/>
            <person name="Grigoriev I.V."/>
            <person name="Martin F.M."/>
        </authorList>
    </citation>
    <scope>NUCLEOTIDE SEQUENCE [LARGE SCALE GENOMIC DNA]</scope>
    <source>
        <strain evidence="14 15">CBS 207.34</strain>
    </source>
</reference>
<dbReference type="AlphaFoldDB" id="A0A8E2ENQ9"/>
<keyword evidence="15" id="KW-1185">Reference proteome</keyword>
<keyword evidence="9 12" id="KW-0472">Membrane</keyword>
<evidence type="ECO:0000256" key="5">
    <source>
        <dbReference type="ARBA" id="ARBA00022692"/>
    </source>
</evidence>
<dbReference type="Proteomes" id="UP000250140">
    <property type="component" value="Unassembled WGS sequence"/>
</dbReference>
<evidence type="ECO:0000256" key="2">
    <source>
        <dbReference type="ARBA" id="ARBA00007263"/>
    </source>
</evidence>
<feature type="transmembrane region" description="Helical" evidence="12">
    <location>
        <begin position="162"/>
        <end position="181"/>
    </location>
</feature>
<name>A0A8E2ENQ9_9PEZI</name>
<feature type="transmembrane region" description="Helical" evidence="12">
    <location>
        <begin position="261"/>
        <end position="283"/>
    </location>
</feature>
<dbReference type="GO" id="GO:0009922">
    <property type="term" value="F:fatty acid elongase activity"/>
    <property type="evidence" value="ECO:0007669"/>
    <property type="project" value="UniProtKB-EC"/>
</dbReference>
<keyword evidence="8 12" id="KW-0443">Lipid metabolism</keyword>
<feature type="transmembrane region" description="Helical" evidence="12">
    <location>
        <begin position="187"/>
        <end position="205"/>
    </location>
</feature>
<evidence type="ECO:0000256" key="12">
    <source>
        <dbReference type="RuleBase" id="RU361115"/>
    </source>
</evidence>
<protein>
    <recommendedName>
        <fullName evidence="12">Elongation of fatty acids protein</fullName>
        <ecNumber evidence="12">2.3.1.-</ecNumber>
    </recommendedName>
</protein>
<keyword evidence="6 12" id="KW-0276">Fatty acid metabolism</keyword>
<accession>A0A8E2ENQ9</accession>
<feature type="region of interest" description="Disordered" evidence="13">
    <location>
        <begin position="322"/>
        <end position="348"/>
    </location>
</feature>
<evidence type="ECO:0000256" key="11">
    <source>
        <dbReference type="ARBA" id="ARBA00047375"/>
    </source>
</evidence>
<keyword evidence="3 12" id="KW-0444">Lipid biosynthesis</keyword>
<feature type="compositionally biased region" description="Polar residues" evidence="13">
    <location>
        <begin position="329"/>
        <end position="342"/>
    </location>
</feature>
<dbReference type="Pfam" id="PF01151">
    <property type="entry name" value="ELO"/>
    <property type="match status" value="1"/>
</dbReference>
<evidence type="ECO:0000256" key="6">
    <source>
        <dbReference type="ARBA" id="ARBA00022832"/>
    </source>
</evidence>
<feature type="transmembrane region" description="Helical" evidence="12">
    <location>
        <begin position="91"/>
        <end position="113"/>
    </location>
</feature>
<comment type="catalytic activity">
    <reaction evidence="12">
        <text>an acyl-CoA + malonyl-CoA + H(+) = a 3-oxoacyl-CoA + CO2 + CoA</text>
        <dbReference type="Rhea" id="RHEA:50252"/>
        <dbReference type="ChEBI" id="CHEBI:15378"/>
        <dbReference type="ChEBI" id="CHEBI:16526"/>
        <dbReference type="ChEBI" id="CHEBI:57287"/>
        <dbReference type="ChEBI" id="CHEBI:57384"/>
        <dbReference type="ChEBI" id="CHEBI:58342"/>
        <dbReference type="ChEBI" id="CHEBI:90726"/>
    </reaction>
    <physiologicalReaction direction="left-to-right" evidence="12">
        <dbReference type="Rhea" id="RHEA:50253"/>
    </physiologicalReaction>
</comment>
<evidence type="ECO:0000256" key="7">
    <source>
        <dbReference type="ARBA" id="ARBA00022989"/>
    </source>
</evidence>
<keyword evidence="4 12" id="KW-0808">Transferase</keyword>
<evidence type="ECO:0000256" key="9">
    <source>
        <dbReference type="ARBA" id="ARBA00023136"/>
    </source>
</evidence>
<comment type="similarity">
    <text evidence="2 12">Belongs to the ELO family.</text>
</comment>
<dbReference type="GO" id="GO:0042761">
    <property type="term" value="P:very long-chain fatty acid biosynthetic process"/>
    <property type="evidence" value="ECO:0007669"/>
    <property type="project" value="TreeGrafter"/>
</dbReference>
<sequence>MSQPEWIQYGVPTLDRPFGLQLWPLFEKAFASVMGYKPQDFRFVPGGTPISTLKATAAILVSYYFIIFGGRELMRNRPAYQLNFLFKLHNFYLTAISFCLLVLFAEQLIPIVARNGVFFAICDHNGGWTDKLVILYYLNYLTKFLELLDTCFLFLKKKPLTFLHTYHHGATALLCYTQLIGNTAVSWVPIVLNLMVHVVMYWYYFQSARGIRIWWKKYITIMQITQFVLDLGFVYFASWTYFTSTYWQWLPNAGKCAGEEFAAIAGICILSSYLLLFISFYFATYSKPVPKGRGRAKSALVEMADEKVPTVGEARRRLSQGAASLANGHVSSTDASTLNGRVTRSRKA</sequence>
<keyword evidence="5 12" id="KW-0812">Transmembrane</keyword>
<dbReference type="OrthoDB" id="434092at2759"/>
<keyword evidence="10 12" id="KW-0275">Fatty acid biosynthesis</keyword>
<evidence type="ECO:0000256" key="13">
    <source>
        <dbReference type="SAM" id="MobiDB-lite"/>
    </source>
</evidence>
<dbReference type="InterPro" id="IPR002076">
    <property type="entry name" value="ELO_fam"/>
</dbReference>
<organism evidence="14 15">
    <name type="scientific">Glonium stellatum</name>
    <dbReference type="NCBI Taxonomy" id="574774"/>
    <lineage>
        <taxon>Eukaryota</taxon>
        <taxon>Fungi</taxon>
        <taxon>Dikarya</taxon>
        <taxon>Ascomycota</taxon>
        <taxon>Pezizomycotina</taxon>
        <taxon>Dothideomycetes</taxon>
        <taxon>Pleosporomycetidae</taxon>
        <taxon>Gloniales</taxon>
        <taxon>Gloniaceae</taxon>
        <taxon>Glonium</taxon>
    </lineage>
</organism>
<dbReference type="EMBL" id="KV751002">
    <property type="protein sequence ID" value="OCL02101.1"/>
    <property type="molecule type" value="Genomic_DNA"/>
</dbReference>
<dbReference type="EC" id="2.3.1.-" evidence="12"/>
<evidence type="ECO:0000313" key="14">
    <source>
        <dbReference type="EMBL" id="OCL02101.1"/>
    </source>
</evidence>
<keyword evidence="7 12" id="KW-1133">Transmembrane helix</keyword>
<dbReference type="GO" id="GO:0034625">
    <property type="term" value="P:fatty acid elongation, monounsaturated fatty acid"/>
    <property type="evidence" value="ECO:0007669"/>
    <property type="project" value="TreeGrafter"/>
</dbReference>
<comment type="catalytic activity">
    <reaction evidence="11">
        <text>a very-long-chain acyl-CoA + malonyl-CoA + H(+) = a very-long-chain 3-oxoacyl-CoA + CO2 + CoA</text>
        <dbReference type="Rhea" id="RHEA:32727"/>
        <dbReference type="ChEBI" id="CHEBI:15378"/>
        <dbReference type="ChEBI" id="CHEBI:16526"/>
        <dbReference type="ChEBI" id="CHEBI:57287"/>
        <dbReference type="ChEBI" id="CHEBI:57384"/>
        <dbReference type="ChEBI" id="CHEBI:90725"/>
        <dbReference type="ChEBI" id="CHEBI:90736"/>
        <dbReference type="EC" id="2.3.1.199"/>
    </reaction>
</comment>
<comment type="subcellular location">
    <subcellularLocation>
        <location evidence="1">Membrane</location>
        <topology evidence="1">Multi-pass membrane protein</topology>
    </subcellularLocation>
</comment>
<dbReference type="GO" id="GO:0034626">
    <property type="term" value="P:fatty acid elongation, polyunsaturated fatty acid"/>
    <property type="evidence" value="ECO:0007669"/>
    <property type="project" value="TreeGrafter"/>
</dbReference>